<evidence type="ECO:0000313" key="3">
    <source>
        <dbReference type="Proteomes" id="UP000324222"/>
    </source>
</evidence>
<organism evidence="2 3">
    <name type="scientific">Portunus trituberculatus</name>
    <name type="common">Swimming crab</name>
    <name type="synonym">Neptunus trituberculatus</name>
    <dbReference type="NCBI Taxonomy" id="210409"/>
    <lineage>
        <taxon>Eukaryota</taxon>
        <taxon>Metazoa</taxon>
        <taxon>Ecdysozoa</taxon>
        <taxon>Arthropoda</taxon>
        <taxon>Crustacea</taxon>
        <taxon>Multicrustacea</taxon>
        <taxon>Malacostraca</taxon>
        <taxon>Eumalacostraca</taxon>
        <taxon>Eucarida</taxon>
        <taxon>Decapoda</taxon>
        <taxon>Pleocyemata</taxon>
        <taxon>Brachyura</taxon>
        <taxon>Eubrachyura</taxon>
        <taxon>Portunoidea</taxon>
        <taxon>Portunidae</taxon>
        <taxon>Portuninae</taxon>
        <taxon>Portunus</taxon>
    </lineage>
</organism>
<dbReference type="AlphaFoldDB" id="A0A5B7KFA8"/>
<dbReference type="EMBL" id="VSRR010137773">
    <property type="protein sequence ID" value="MPD03759.1"/>
    <property type="molecule type" value="Genomic_DNA"/>
</dbReference>
<evidence type="ECO:0000256" key="1">
    <source>
        <dbReference type="SAM" id="MobiDB-lite"/>
    </source>
</evidence>
<protein>
    <submittedName>
        <fullName evidence="2">Uncharacterized protein</fullName>
    </submittedName>
</protein>
<proteinExistence type="predicted"/>
<evidence type="ECO:0000313" key="2">
    <source>
        <dbReference type="EMBL" id="MPD03759.1"/>
    </source>
</evidence>
<sequence>MQAAGLLKERTTHDTPLNSRRVKAHRPMAKPVLVATITQDNSNVATIIREASDGMRWITTKVKVGHPTLRRVLSLSQVRDNMARYSDSRGSLQT</sequence>
<name>A0A5B7KFA8_PORTR</name>
<reference evidence="2 3" key="1">
    <citation type="submission" date="2019-05" db="EMBL/GenBank/DDBJ databases">
        <title>Another draft genome of Portunus trituberculatus and its Hox gene families provides insights of decapod evolution.</title>
        <authorList>
            <person name="Jeong J.-H."/>
            <person name="Song I."/>
            <person name="Kim S."/>
            <person name="Choi T."/>
            <person name="Kim D."/>
            <person name="Ryu S."/>
            <person name="Kim W."/>
        </authorList>
    </citation>
    <scope>NUCLEOTIDE SEQUENCE [LARGE SCALE GENOMIC DNA]</scope>
    <source>
        <tissue evidence="2">Muscle</tissue>
    </source>
</reference>
<comment type="caution">
    <text evidence="2">The sequence shown here is derived from an EMBL/GenBank/DDBJ whole genome shotgun (WGS) entry which is preliminary data.</text>
</comment>
<dbReference type="Proteomes" id="UP000324222">
    <property type="component" value="Unassembled WGS sequence"/>
</dbReference>
<gene>
    <name evidence="2" type="ORF">E2C01_099411</name>
</gene>
<feature type="region of interest" description="Disordered" evidence="1">
    <location>
        <begin position="1"/>
        <end position="27"/>
    </location>
</feature>
<keyword evidence="3" id="KW-1185">Reference proteome</keyword>
<accession>A0A5B7KFA8</accession>